<accession>A0A7S3V6D0</accession>
<sequence length="306" mass="33826">MDSNTFLDYNFKSCLSIMDTGISYRTGDHFLAGTLSVKEQEASTLVNSTTNWPSLSAPMDCTTPDNSSHEILVSLKSDDTDDEWESLSSDGGAATSQESTIPMEFCPVFHKCISTPEFSRLRNDDDSYIIDCTSSIDAQSIAGSTAFDDAVLLTRKASTASGIKKVLSFKDIIMLNAQAREEEESRKKEMLKQNEATRRQQAAQRRKNSKPKLVISPIKRCAKSTGDLRSMIIVEEEEYGGGGGGGCTIYEDDVLGETDASEFYNRKHKGSSSRQNGKKLRPDEAKRKDFIIHKKNAQRKAQGASR</sequence>
<protein>
    <submittedName>
        <fullName evidence="2">Uncharacterized protein</fullName>
    </submittedName>
</protein>
<proteinExistence type="predicted"/>
<feature type="compositionally biased region" description="Basic and acidic residues" evidence="1">
    <location>
        <begin position="280"/>
        <end position="292"/>
    </location>
</feature>
<dbReference type="EMBL" id="HBIO01006326">
    <property type="protein sequence ID" value="CAE0459773.1"/>
    <property type="molecule type" value="Transcribed_RNA"/>
</dbReference>
<feature type="region of interest" description="Disordered" evidence="1">
    <location>
        <begin position="180"/>
        <end position="216"/>
    </location>
</feature>
<evidence type="ECO:0000313" key="2">
    <source>
        <dbReference type="EMBL" id="CAE0459773.1"/>
    </source>
</evidence>
<name>A0A7S3V6D0_9STRA</name>
<reference evidence="2" key="1">
    <citation type="submission" date="2021-01" db="EMBL/GenBank/DDBJ databases">
        <authorList>
            <person name="Corre E."/>
            <person name="Pelletier E."/>
            <person name="Niang G."/>
            <person name="Scheremetjew M."/>
            <person name="Finn R."/>
            <person name="Kale V."/>
            <person name="Holt S."/>
            <person name="Cochrane G."/>
            <person name="Meng A."/>
            <person name="Brown T."/>
            <person name="Cohen L."/>
        </authorList>
    </citation>
    <scope>NUCLEOTIDE SEQUENCE</scope>
    <source>
        <strain evidence="2">MM31A-1</strain>
    </source>
</reference>
<feature type="region of interest" description="Disordered" evidence="1">
    <location>
        <begin position="261"/>
        <end position="306"/>
    </location>
</feature>
<organism evidence="2">
    <name type="scientific">Chaetoceros debilis</name>
    <dbReference type="NCBI Taxonomy" id="122233"/>
    <lineage>
        <taxon>Eukaryota</taxon>
        <taxon>Sar</taxon>
        <taxon>Stramenopiles</taxon>
        <taxon>Ochrophyta</taxon>
        <taxon>Bacillariophyta</taxon>
        <taxon>Coscinodiscophyceae</taxon>
        <taxon>Chaetocerotophycidae</taxon>
        <taxon>Chaetocerotales</taxon>
        <taxon>Chaetocerotaceae</taxon>
        <taxon>Chaetoceros</taxon>
    </lineage>
</organism>
<dbReference type="AlphaFoldDB" id="A0A7S3V6D0"/>
<evidence type="ECO:0000256" key="1">
    <source>
        <dbReference type="SAM" id="MobiDB-lite"/>
    </source>
</evidence>
<feature type="compositionally biased region" description="Basic residues" evidence="1">
    <location>
        <begin position="266"/>
        <end position="279"/>
    </location>
</feature>
<feature type="compositionally biased region" description="Basic and acidic residues" evidence="1">
    <location>
        <begin position="180"/>
        <end position="198"/>
    </location>
</feature>
<gene>
    <name evidence="2" type="ORF">CDEB00056_LOCUS4614</name>
</gene>